<keyword evidence="5" id="KW-0347">Helicase</keyword>
<feature type="compositionally biased region" description="Low complexity" evidence="10">
    <location>
        <begin position="823"/>
        <end position="832"/>
    </location>
</feature>
<dbReference type="PROSITE" id="PS51192">
    <property type="entry name" value="HELICASE_ATP_BIND_1"/>
    <property type="match status" value="1"/>
</dbReference>
<reference evidence="14 15" key="1">
    <citation type="journal article" date="2023" name="IMA Fungus">
        <title>Comparative genomic study of the Penicillium genus elucidates a diverse pangenome and 15 lateral gene transfer events.</title>
        <authorList>
            <person name="Petersen C."/>
            <person name="Sorensen T."/>
            <person name="Nielsen M.R."/>
            <person name="Sondergaard T.E."/>
            <person name="Sorensen J.L."/>
            <person name="Fitzpatrick D.A."/>
            <person name="Frisvad J.C."/>
            <person name="Nielsen K.L."/>
        </authorList>
    </citation>
    <scope>NUCLEOTIDE SEQUENCE [LARGE SCALE GENOMIC DNA]</scope>
    <source>
        <strain evidence="14 15">IBT 35679</strain>
    </source>
</reference>
<evidence type="ECO:0000256" key="3">
    <source>
        <dbReference type="ARBA" id="ARBA00022741"/>
    </source>
</evidence>
<dbReference type="Pfam" id="PF00271">
    <property type="entry name" value="Helicase_C"/>
    <property type="match status" value="1"/>
</dbReference>
<feature type="compositionally biased region" description="Polar residues" evidence="10">
    <location>
        <begin position="659"/>
        <end position="675"/>
    </location>
</feature>
<feature type="compositionally biased region" description="Basic and acidic residues" evidence="10">
    <location>
        <begin position="852"/>
        <end position="874"/>
    </location>
</feature>
<dbReference type="InterPro" id="IPR013761">
    <property type="entry name" value="SAM/pointed_sf"/>
</dbReference>
<keyword evidence="3" id="KW-0547">Nucleotide-binding</keyword>
<dbReference type="Pfam" id="PF00176">
    <property type="entry name" value="SNF2-rel_dom"/>
    <property type="match status" value="1"/>
</dbReference>
<evidence type="ECO:0000256" key="7">
    <source>
        <dbReference type="ARBA" id="ARBA00023125"/>
    </source>
</evidence>
<keyword evidence="9" id="KW-0175">Coiled coil</keyword>
<feature type="domain" description="Helicase ATP-binding" evidence="12">
    <location>
        <begin position="917"/>
        <end position="1117"/>
    </location>
</feature>
<dbReference type="GO" id="GO:0004386">
    <property type="term" value="F:helicase activity"/>
    <property type="evidence" value="ECO:0007669"/>
    <property type="project" value="UniProtKB-KW"/>
</dbReference>
<dbReference type="Gene3D" id="3.40.50.10810">
    <property type="entry name" value="Tandem AAA-ATPase domain"/>
    <property type="match status" value="1"/>
</dbReference>
<sequence length="1698" mass="189356">MEPEISDPVDWSVEEVVSFLCGAGPAPWAQSSNAPRPDPAVLGAALRDNDICGEVLMHVDNDGLKDMGIKAYGHRIMLMKAIQWLQQKSVKYSSSHKNASIEVAVSTTSSPYPHEGTPVSAAMTPNPVDLITSPNGTPAVHATPKTKKRIAPTLLQKGVLPISANRTLPDGSLSPSHAISLSQDVCLNITNIPSKKTVLHDNRDGLVDNSSEAPARTEKEEEFLSYLLKKYVPEDDDAGLPGYGESGSEGEYDKETWQEIVQDHPSLEDDHPSPEVSRLSGLSREECDTILAQYITEQEELWRQKVLPKKLSKAERLWRAFRHINTLEDGNALQDDNLLQAERLRHSNRIEHLQDRLRKIQQAIMGVSYRSPSAFRGACAAIDMTIFDRCTERWTLDILELDTCPEPAPPPAKVPRPREERDMESVSAEEDEDETLTSDAEFSYGDPIEEDDNLEPSVDKDQPDSGSPMTISLEDEDAEVPSNTPHSEAAQGMPFGLDSSPGSRSSLSPNPPSKRRRVSDPGRRVNVIMKAPGPFYQDDDEDIEVIDLTNAGDQSKLTPSHHGHASEDTIKTPPLNPTVLAVDIADGDEKTSLKGPLLNSAPLRQDNATGDIIKTPPLNPTPPIRLKLSQPRDRPIEIEQSLPKSTDGSSPVLLDSASEPAQPQTLSTALPENTNTDDADVLRMVEGMSMASIETKKDQAFRNTWTGGLTQSTAKKIQEVIRAMMNNQRKLDDVEPAESKLSMRYGALFVSWYHCASVTSAGLQPRRLQEALKAIEEDCDEGVLLSVFHKKLQSLINTYNVLHPESARRRSLGEGSGKEDDLSPPSLQPSKQSLKRKKQYVPKAPNSVQKNAQERKAVQDRAREELRKEREEKGLSNSDRAGQAVTFKDPIIYLNPALGEFVKPHQLLGIQFMWRELCDTDNPQGCLLAHVMGLGKTFQVISLLVTIAEAAASENPKIKAQVPEKFHRSRTIILCPAFLVPNWKKEFNCWVPPSHHLGTVFQIIAGPNTDPAERLATLQTWNEEGGVIIMSYEMFRGYIKNDQNRLSGEQHKMILDALLVKPNIVVADEAHKLKGEKSYISQVTSLFETKSRIAMTGSPLANNLFEYYQMIEWVAPGYLETAQSFKEKYMEPIQDGLYIDSNLYERRASLVALKILNGILEPKIQRADHSVIASYLPPKKELVVRVPLSETQRKAYNIFVEELKASGNFARQIRRSNGHNKSRSRSFCIGWGRRSPPKLLSRIKALLAPIPDISDPSLSHRSLLLDRILDESKRIGDKVLVFSQSIPTLNYLDQLFNKRGRIYKRIDGTTETSKRQGISTKFNEDPSMELLLISTRAGGLGLNIHGANRVVIFDFLFNPSWEDQAIGRAYRLGQTKPVFVYRFVAAGTFEEIMFNLTLFKSQLTVRVVDQKNVLREGHKKPTKYLVPVKVREKQPVDHLLGQDPEVLDKIISDGSLADSILEITQSKVQDDENDKLSPQESLRVKDELTLEQLKRSDPAAFRLEMKKRKLAENAKAEAARLKLQAQLRQQQEEQQQKEQQLLHTLSDPVGPRNDLPPKPQQQVPQQRNPQQQQEVLSAQQAASTSPLRQVGIQPAAAPSAFGQPQGPSPFGQSSRNLSLSGHFQQANLSPFGQPFQTPSIFGQPQQANTYPFGHPPYLLKCSGCCINAEWGLCAIKKLRSSPQAPHDWYRMIIRHIIG</sequence>
<dbReference type="EMBL" id="JAQIZZ010000002">
    <property type="protein sequence ID" value="KAJ5552556.1"/>
    <property type="molecule type" value="Genomic_DNA"/>
</dbReference>
<dbReference type="PROSITE" id="PS51194">
    <property type="entry name" value="HELICASE_CTER"/>
    <property type="match status" value="1"/>
</dbReference>
<keyword evidence="6" id="KW-0067">ATP-binding</keyword>
<keyword evidence="15" id="KW-1185">Reference proteome</keyword>
<dbReference type="InterPro" id="IPR038718">
    <property type="entry name" value="SNF2-like_sf"/>
</dbReference>
<evidence type="ECO:0000256" key="6">
    <source>
        <dbReference type="ARBA" id="ARBA00022840"/>
    </source>
</evidence>
<dbReference type="InterPro" id="IPR000330">
    <property type="entry name" value="SNF2_N"/>
</dbReference>
<feature type="compositionally biased region" description="Low complexity" evidence="10">
    <location>
        <begin position="499"/>
        <end position="508"/>
    </location>
</feature>
<feature type="region of interest" description="Disordered" evidence="10">
    <location>
        <begin position="590"/>
        <end position="675"/>
    </location>
</feature>
<dbReference type="Pfam" id="PF07647">
    <property type="entry name" value="SAM_2"/>
    <property type="match status" value="1"/>
</dbReference>
<dbReference type="Gene3D" id="3.40.50.300">
    <property type="entry name" value="P-loop containing nucleotide triphosphate hydrolases"/>
    <property type="match status" value="1"/>
</dbReference>
<dbReference type="Pfam" id="PF24580">
    <property type="entry name" value="DUF7607"/>
    <property type="match status" value="1"/>
</dbReference>
<dbReference type="CDD" id="cd18793">
    <property type="entry name" value="SF2_C_SNF"/>
    <property type="match status" value="1"/>
</dbReference>
<evidence type="ECO:0000256" key="10">
    <source>
        <dbReference type="SAM" id="MobiDB-lite"/>
    </source>
</evidence>
<dbReference type="PANTHER" id="PTHR45797">
    <property type="entry name" value="RAD54-LIKE"/>
    <property type="match status" value="1"/>
</dbReference>
<protein>
    <recommendedName>
        <fullName evidence="16">Protein CHROMATIN REMODELING 20</fullName>
    </recommendedName>
</protein>
<feature type="coiled-coil region" evidence="9">
    <location>
        <begin position="1506"/>
        <end position="1540"/>
    </location>
</feature>
<dbReference type="InterPro" id="IPR056026">
    <property type="entry name" value="DUF7607"/>
</dbReference>
<dbReference type="PROSITE" id="PS50105">
    <property type="entry name" value="SAM_DOMAIN"/>
    <property type="match status" value="1"/>
</dbReference>
<dbReference type="InterPro" id="IPR001650">
    <property type="entry name" value="Helicase_C-like"/>
</dbReference>
<accession>A0AAD6D2P6</accession>
<dbReference type="Proteomes" id="UP001220324">
    <property type="component" value="Unassembled WGS sequence"/>
</dbReference>
<proteinExistence type="inferred from homology"/>
<keyword evidence="4" id="KW-0378">Hydrolase</keyword>
<feature type="compositionally biased region" description="Low complexity" evidence="10">
    <location>
        <begin position="1560"/>
        <end position="1582"/>
    </location>
</feature>
<gene>
    <name evidence="14" type="ORF">N7494_001934</name>
</gene>
<name>A0AAD6D2P6_9EURO</name>
<dbReference type="GO" id="GO:0003677">
    <property type="term" value="F:DNA binding"/>
    <property type="evidence" value="ECO:0007669"/>
    <property type="project" value="UniProtKB-KW"/>
</dbReference>
<dbReference type="InterPro" id="IPR001660">
    <property type="entry name" value="SAM"/>
</dbReference>
<feature type="domain" description="Helicase C-terminal" evidence="13">
    <location>
        <begin position="1264"/>
        <end position="1414"/>
    </location>
</feature>
<evidence type="ECO:0000259" key="12">
    <source>
        <dbReference type="PROSITE" id="PS51192"/>
    </source>
</evidence>
<evidence type="ECO:0000256" key="1">
    <source>
        <dbReference type="ARBA" id="ARBA00004123"/>
    </source>
</evidence>
<feature type="region of interest" description="Disordered" evidence="10">
    <location>
        <begin position="1546"/>
        <end position="1617"/>
    </location>
</feature>
<evidence type="ECO:0000256" key="2">
    <source>
        <dbReference type="ARBA" id="ARBA00007025"/>
    </source>
</evidence>
<evidence type="ECO:0000256" key="9">
    <source>
        <dbReference type="SAM" id="Coils"/>
    </source>
</evidence>
<dbReference type="SUPFAM" id="SSF52540">
    <property type="entry name" value="P-loop containing nucleoside triphosphate hydrolases"/>
    <property type="match status" value="2"/>
</dbReference>
<comment type="subcellular location">
    <subcellularLocation>
        <location evidence="1">Nucleus</location>
    </subcellularLocation>
</comment>
<evidence type="ECO:0000259" key="11">
    <source>
        <dbReference type="PROSITE" id="PS50105"/>
    </source>
</evidence>
<dbReference type="InterPro" id="IPR049730">
    <property type="entry name" value="SNF2/RAD54-like_C"/>
</dbReference>
<evidence type="ECO:0008006" key="16">
    <source>
        <dbReference type="Google" id="ProtNLM"/>
    </source>
</evidence>
<evidence type="ECO:0000256" key="5">
    <source>
        <dbReference type="ARBA" id="ARBA00022806"/>
    </source>
</evidence>
<comment type="caution">
    <text evidence="14">The sequence shown here is derived from an EMBL/GenBank/DDBJ whole genome shotgun (WGS) entry which is preliminary data.</text>
</comment>
<dbReference type="Gene3D" id="1.10.150.50">
    <property type="entry name" value="Transcription Factor, Ets-1"/>
    <property type="match status" value="1"/>
</dbReference>
<dbReference type="SMART" id="SM00487">
    <property type="entry name" value="DEXDc"/>
    <property type="match status" value="1"/>
</dbReference>
<evidence type="ECO:0000313" key="14">
    <source>
        <dbReference type="EMBL" id="KAJ5552556.1"/>
    </source>
</evidence>
<feature type="compositionally biased region" description="Basic and acidic residues" evidence="10">
    <location>
        <begin position="807"/>
        <end position="821"/>
    </location>
</feature>
<organism evidence="14 15">
    <name type="scientific">Penicillium frequentans</name>
    <dbReference type="NCBI Taxonomy" id="3151616"/>
    <lineage>
        <taxon>Eukaryota</taxon>
        <taxon>Fungi</taxon>
        <taxon>Dikarya</taxon>
        <taxon>Ascomycota</taxon>
        <taxon>Pezizomycotina</taxon>
        <taxon>Eurotiomycetes</taxon>
        <taxon>Eurotiomycetidae</taxon>
        <taxon>Eurotiales</taxon>
        <taxon>Aspergillaceae</taxon>
        <taxon>Penicillium</taxon>
    </lineage>
</organism>
<feature type="domain" description="SAM" evidence="11">
    <location>
        <begin position="11"/>
        <end position="88"/>
    </location>
</feature>
<dbReference type="PANTHER" id="PTHR45797:SF1">
    <property type="entry name" value="HELICASE ARIP4"/>
    <property type="match status" value="1"/>
</dbReference>
<keyword evidence="7" id="KW-0238">DNA-binding</keyword>
<dbReference type="CDD" id="cd18007">
    <property type="entry name" value="DEXHc_ATRX-like"/>
    <property type="match status" value="1"/>
</dbReference>
<feature type="region of interest" description="Disordered" evidence="10">
    <location>
        <begin position="807"/>
        <end position="880"/>
    </location>
</feature>
<evidence type="ECO:0000256" key="8">
    <source>
        <dbReference type="ARBA" id="ARBA00023242"/>
    </source>
</evidence>
<dbReference type="SMART" id="SM00490">
    <property type="entry name" value="HELICc"/>
    <property type="match status" value="1"/>
</dbReference>
<feature type="compositionally biased region" description="Acidic residues" evidence="10">
    <location>
        <begin position="427"/>
        <end position="436"/>
    </location>
</feature>
<evidence type="ECO:0000259" key="13">
    <source>
        <dbReference type="PROSITE" id="PS51194"/>
    </source>
</evidence>
<dbReference type="InterPro" id="IPR027417">
    <property type="entry name" value="P-loop_NTPase"/>
</dbReference>
<evidence type="ECO:0000256" key="4">
    <source>
        <dbReference type="ARBA" id="ARBA00022801"/>
    </source>
</evidence>
<comment type="similarity">
    <text evidence="2">Belongs to the SNF2/RAD54 helicase family.</text>
</comment>
<dbReference type="GO" id="GO:0016887">
    <property type="term" value="F:ATP hydrolysis activity"/>
    <property type="evidence" value="ECO:0007669"/>
    <property type="project" value="InterPro"/>
</dbReference>
<dbReference type="GO" id="GO:0005524">
    <property type="term" value="F:ATP binding"/>
    <property type="evidence" value="ECO:0007669"/>
    <property type="project" value="UniProtKB-KW"/>
</dbReference>
<dbReference type="InterPro" id="IPR044574">
    <property type="entry name" value="ARIP4-like"/>
</dbReference>
<dbReference type="SUPFAM" id="SSF47769">
    <property type="entry name" value="SAM/Pointed domain"/>
    <property type="match status" value="1"/>
</dbReference>
<evidence type="ECO:0000313" key="15">
    <source>
        <dbReference type="Proteomes" id="UP001220324"/>
    </source>
</evidence>
<feature type="region of interest" description="Disordered" evidence="10">
    <location>
        <begin position="401"/>
        <end position="575"/>
    </location>
</feature>
<dbReference type="InterPro" id="IPR014001">
    <property type="entry name" value="Helicase_ATP-bd"/>
</dbReference>
<keyword evidence="8" id="KW-0539">Nucleus</keyword>
<dbReference type="GO" id="GO:0005634">
    <property type="term" value="C:nucleus"/>
    <property type="evidence" value="ECO:0007669"/>
    <property type="project" value="UniProtKB-SubCell"/>
</dbReference>